<dbReference type="Gene3D" id="2.60.120.330">
    <property type="entry name" value="B-lactam Antibiotic, Isopenicillin N Synthase, Chain"/>
    <property type="match status" value="1"/>
</dbReference>
<gene>
    <name evidence="1" type="ORF">PsYK624_020040</name>
</gene>
<dbReference type="Proteomes" id="UP000703269">
    <property type="component" value="Unassembled WGS sequence"/>
</dbReference>
<evidence type="ECO:0000313" key="2">
    <source>
        <dbReference type="Proteomes" id="UP000703269"/>
    </source>
</evidence>
<organism evidence="1 2">
    <name type="scientific">Phanerochaete sordida</name>
    <dbReference type="NCBI Taxonomy" id="48140"/>
    <lineage>
        <taxon>Eukaryota</taxon>
        <taxon>Fungi</taxon>
        <taxon>Dikarya</taxon>
        <taxon>Basidiomycota</taxon>
        <taxon>Agaricomycotina</taxon>
        <taxon>Agaricomycetes</taxon>
        <taxon>Polyporales</taxon>
        <taxon>Phanerochaetaceae</taxon>
        <taxon>Phanerochaete</taxon>
    </lineage>
</organism>
<name>A0A9P3G1E2_9APHY</name>
<protein>
    <submittedName>
        <fullName evidence="1">Clavaminate synthase-like protein</fullName>
    </submittedName>
</protein>
<dbReference type="SUPFAM" id="SSF51197">
    <property type="entry name" value="Clavaminate synthase-like"/>
    <property type="match status" value="1"/>
</dbReference>
<sequence length="377" mass="41805">MQTLRRPLATAVSGTRAVRQRRIEYTSEGAVCVSYDALRTEPLSLTPSIEKALGSQPDALGVIIVRELPEQFKRIRQQVLRLAYTFAELPEAVREQFADPDSRYSFGWSHGKEIMNGKPDYLKGSYYANPIMDQPEVSQELSRTYPEYYGRNIWPSGVVGVEGFERAFKSLGRLMFDVGCDLAAACQPFASSYLTDSSLSLVDIIRRSQIPKARLLHYFPPTLDEPHFNGDEPIDSWCGLHKDHSLLSGLCSAMYLEAPEDKSQAPRAIDAPSASSGLYVRTRGGTLTKVSIPTDCLAFQTGEALELATAGRLRATQHCVRVGLGGDVARAARISRETFAVFMGPDVDQQLSSTETFGQLSKRRFDEHYGGSEHPRL</sequence>
<evidence type="ECO:0000313" key="1">
    <source>
        <dbReference type="EMBL" id="GJE85924.1"/>
    </source>
</evidence>
<dbReference type="PANTHER" id="PTHR48420">
    <property type="entry name" value="NON-HAEM DIOXYGENASE N-TERMINAL DOMAIN-CONTAINING PROTEIN"/>
    <property type="match status" value="1"/>
</dbReference>
<keyword evidence="2" id="KW-1185">Reference proteome</keyword>
<dbReference type="AlphaFoldDB" id="A0A9P3G1E2"/>
<dbReference type="PANTHER" id="PTHR48420:SF1">
    <property type="entry name" value="NON-HAEM DIOXYGENASE N-TERMINAL DOMAIN-CONTAINING PROTEIN"/>
    <property type="match status" value="1"/>
</dbReference>
<dbReference type="InterPro" id="IPR027443">
    <property type="entry name" value="IPNS-like_sf"/>
</dbReference>
<comment type="caution">
    <text evidence="1">The sequence shown here is derived from an EMBL/GenBank/DDBJ whole genome shotgun (WGS) entry which is preliminary data.</text>
</comment>
<dbReference type="EMBL" id="BPQB01000003">
    <property type="protein sequence ID" value="GJE85924.1"/>
    <property type="molecule type" value="Genomic_DNA"/>
</dbReference>
<dbReference type="OrthoDB" id="438224at2759"/>
<proteinExistence type="predicted"/>
<reference evidence="1 2" key="1">
    <citation type="submission" date="2021-08" db="EMBL/GenBank/DDBJ databases">
        <title>Draft Genome Sequence of Phanerochaete sordida strain YK-624.</title>
        <authorList>
            <person name="Mori T."/>
            <person name="Dohra H."/>
            <person name="Suzuki T."/>
            <person name="Kawagishi H."/>
            <person name="Hirai H."/>
        </authorList>
    </citation>
    <scope>NUCLEOTIDE SEQUENCE [LARGE SCALE GENOMIC DNA]</scope>
    <source>
        <strain evidence="1 2">YK-624</strain>
    </source>
</reference>
<accession>A0A9P3G1E2</accession>